<reference evidence="2 3" key="1">
    <citation type="journal article" date="2011" name="J. Bacteriol.">
        <title>Draft genome sequence of Caloramator australicus strain RC3T, a thermoanaerobe from the Great Artesian Basin of Australia.</title>
        <authorList>
            <person name="Ogg C.D."/>
            <person name="Patel B.K.C."/>
        </authorList>
    </citation>
    <scope>NUCLEOTIDE SEQUENCE [LARGE SCALE GENOMIC DNA]</scope>
    <source>
        <strain evidence="2 3">RC3</strain>
    </source>
</reference>
<dbReference type="InterPro" id="IPR007060">
    <property type="entry name" value="FtsL/DivIC"/>
</dbReference>
<gene>
    <name evidence="2" type="ORF">CAAU_2242</name>
</gene>
<proteinExistence type="predicted"/>
<feature type="transmembrane region" description="Helical" evidence="1">
    <location>
        <begin position="12"/>
        <end position="33"/>
    </location>
</feature>
<dbReference type="Proteomes" id="UP000007652">
    <property type="component" value="Unassembled WGS sequence"/>
</dbReference>
<dbReference type="Pfam" id="PF04977">
    <property type="entry name" value="DivIC"/>
    <property type="match status" value="1"/>
</dbReference>
<keyword evidence="1" id="KW-0812">Transmembrane</keyword>
<organism evidence="2 3">
    <name type="scientific">Caloramator australicus RC3</name>
    <dbReference type="NCBI Taxonomy" id="857293"/>
    <lineage>
        <taxon>Bacteria</taxon>
        <taxon>Bacillati</taxon>
        <taxon>Bacillota</taxon>
        <taxon>Clostridia</taxon>
        <taxon>Eubacteriales</taxon>
        <taxon>Clostridiaceae</taxon>
        <taxon>Caloramator</taxon>
    </lineage>
</organism>
<evidence type="ECO:0000256" key="1">
    <source>
        <dbReference type="SAM" id="Phobius"/>
    </source>
</evidence>
<dbReference type="RefSeq" id="WP_008909582.1">
    <property type="nucleotide sequence ID" value="NZ_CAKP01000114.1"/>
</dbReference>
<keyword evidence="1" id="KW-0472">Membrane</keyword>
<evidence type="ECO:0008006" key="4">
    <source>
        <dbReference type="Google" id="ProtNLM"/>
    </source>
</evidence>
<dbReference type="EMBL" id="CAKP01000114">
    <property type="protein sequence ID" value="CCJ34326.1"/>
    <property type="molecule type" value="Genomic_DNA"/>
</dbReference>
<name>I7LHU8_9CLOT</name>
<dbReference type="STRING" id="857293.CAAU_2242"/>
<accession>I7LHU8</accession>
<sequence>MKKKRNIKKIIWGLVFIMFGSIFVKQQIILYRLNKQYKHYNEQLQKVKVINSQLKEQLKEAKRPEHVEKLAREKLGLVKPGEILFIDKNKRR</sequence>
<keyword evidence="3" id="KW-1185">Reference proteome</keyword>
<evidence type="ECO:0000313" key="3">
    <source>
        <dbReference type="Proteomes" id="UP000007652"/>
    </source>
</evidence>
<evidence type="ECO:0000313" key="2">
    <source>
        <dbReference type="EMBL" id="CCJ34326.1"/>
    </source>
</evidence>
<comment type="caution">
    <text evidence="2">The sequence shown here is derived from an EMBL/GenBank/DDBJ whole genome shotgun (WGS) entry which is preliminary data.</text>
</comment>
<dbReference type="eggNOG" id="COG2919">
    <property type="taxonomic scope" value="Bacteria"/>
</dbReference>
<dbReference type="AlphaFoldDB" id="I7LHU8"/>
<keyword evidence="1" id="KW-1133">Transmembrane helix</keyword>
<protein>
    <recommendedName>
        <fullName evidence="4">Cell division protein DivIC (FtsB), stabilizes FtsL against RasP cleavage</fullName>
    </recommendedName>
</protein>